<dbReference type="PROSITE" id="PS50222">
    <property type="entry name" value="EF_HAND_2"/>
    <property type="match status" value="2"/>
</dbReference>
<feature type="domain" description="EF-hand" evidence="1">
    <location>
        <begin position="1"/>
        <end position="36"/>
    </location>
</feature>
<name>A0AAV2TS17_CALDB</name>
<dbReference type="InterPro" id="IPR011992">
    <property type="entry name" value="EF-hand-dom_pair"/>
</dbReference>
<dbReference type="GO" id="GO:0005509">
    <property type="term" value="F:calcium ion binding"/>
    <property type="evidence" value="ECO:0007669"/>
    <property type="project" value="InterPro"/>
</dbReference>
<evidence type="ECO:0000259" key="1">
    <source>
        <dbReference type="PROSITE" id="PS50222"/>
    </source>
</evidence>
<gene>
    <name evidence="2" type="ORF">CDAUBV1_LOCUS14691</name>
</gene>
<organism evidence="2 3">
    <name type="scientific">Calicophoron daubneyi</name>
    <name type="common">Rumen fluke</name>
    <name type="synonym">Paramphistomum daubneyi</name>
    <dbReference type="NCBI Taxonomy" id="300641"/>
    <lineage>
        <taxon>Eukaryota</taxon>
        <taxon>Metazoa</taxon>
        <taxon>Spiralia</taxon>
        <taxon>Lophotrochozoa</taxon>
        <taxon>Platyhelminthes</taxon>
        <taxon>Trematoda</taxon>
        <taxon>Digenea</taxon>
        <taxon>Plagiorchiida</taxon>
        <taxon>Pronocephalata</taxon>
        <taxon>Paramphistomoidea</taxon>
        <taxon>Paramphistomidae</taxon>
        <taxon>Calicophoron</taxon>
    </lineage>
</organism>
<dbReference type="Gene3D" id="1.10.238.10">
    <property type="entry name" value="EF-hand"/>
    <property type="match status" value="1"/>
</dbReference>
<dbReference type="SUPFAM" id="SSF47473">
    <property type="entry name" value="EF-hand"/>
    <property type="match status" value="1"/>
</dbReference>
<dbReference type="Proteomes" id="UP001497525">
    <property type="component" value="Unassembled WGS sequence"/>
</dbReference>
<feature type="domain" description="EF-hand" evidence="1">
    <location>
        <begin position="37"/>
        <end position="72"/>
    </location>
</feature>
<evidence type="ECO:0000313" key="2">
    <source>
        <dbReference type="EMBL" id="CAL5139570.1"/>
    </source>
</evidence>
<dbReference type="Pfam" id="PF13499">
    <property type="entry name" value="EF-hand_7"/>
    <property type="match status" value="1"/>
</dbReference>
<sequence>MDDSELREVFQMIDRRGDERISKRDLKKFFKDHNVMYSRKELKSYMQRINTSNSGKITFAELKTALLSRNANPVGGGRQTYY</sequence>
<reference evidence="2" key="1">
    <citation type="submission" date="2024-06" db="EMBL/GenBank/DDBJ databases">
        <authorList>
            <person name="Liu X."/>
            <person name="Lenzi L."/>
            <person name="Haldenby T S."/>
            <person name="Uol C."/>
        </authorList>
    </citation>
    <scope>NUCLEOTIDE SEQUENCE</scope>
</reference>
<accession>A0AAV2TS17</accession>
<dbReference type="EMBL" id="CAXLJL010000612">
    <property type="protein sequence ID" value="CAL5139570.1"/>
    <property type="molecule type" value="Genomic_DNA"/>
</dbReference>
<proteinExistence type="predicted"/>
<dbReference type="CDD" id="cd00051">
    <property type="entry name" value="EFh"/>
    <property type="match status" value="1"/>
</dbReference>
<dbReference type="AlphaFoldDB" id="A0AAV2TS17"/>
<protein>
    <recommendedName>
        <fullName evidence="1">EF-hand domain-containing protein</fullName>
    </recommendedName>
</protein>
<evidence type="ECO:0000313" key="3">
    <source>
        <dbReference type="Proteomes" id="UP001497525"/>
    </source>
</evidence>
<comment type="caution">
    <text evidence="2">The sequence shown here is derived from an EMBL/GenBank/DDBJ whole genome shotgun (WGS) entry which is preliminary data.</text>
</comment>
<dbReference type="InterPro" id="IPR002048">
    <property type="entry name" value="EF_hand_dom"/>
</dbReference>
<dbReference type="SMART" id="SM00054">
    <property type="entry name" value="EFh"/>
    <property type="match status" value="2"/>
</dbReference>